<accession>A0A9P4IMN3</accession>
<proteinExistence type="predicted"/>
<keyword evidence="3" id="KW-1185">Reference proteome</keyword>
<dbReference type="AlphaFoldDB" id="A0A9P4IMN3"/>
<name>A0A9P4IMN3_9PEZI</name>
<evidence type="ECO:0008006" key="4">
    <source>
        <dbReference type="Google" id="ProtNLM"/>
    </source>
</evidence>
<evidence type="ECO:0000313" key="3">
    <source>
        <dbReference type="Proteomes" id="UP000799772"/>
    </source>
</evidence>
<dbReference type="Proteomes" id="UP000799772">
    <property type="component" value="Unassembled WGS sequence"/>
</dbReference>
<feature type="region of interest" description="Disordered" evidence="1">
    <location>
        <begin position="1"/>
        <end position="116"/>
    </location>
</feature>
<dbReference type="EMBL" id="ML978122">
    <property type="protein sequence ID" value="KAF2102592.1"/>
    <property type="molecule type" value="Genomic_DNA"/>
</dbReference>
<comment type="caution">
    <text evidence="2">The sequence shown here is derived from an EMBL/GenBank/DDBJ whole genome shotgun (WGS) entry which is preliminary data.</text>
</comment>
<feature type="compositionally biased region" description="Basic and acidic residues" evidence="1">
    <location>
        <begin position="1"/>
        <end position="13"/>
    </location>
</feature>
<organism evidence="2 3">
    <name type="scientific">Rhizodiscina lignyota</name>
    <dbReference type="NCBI Taxonomy" id="1504668"/>
    <lineage>
        <taxon>Eukaryota</taxon>
        <taxon>Fungi</taxon>
        <taxon>Dikarya</taxon>
        <taxon>Ascomycota</taxon>
        <taxon>Pezizomycotina</taxon>
        <taxon>Dothideomycetes</taxon>
        <taxon>Pleosporomycetidae</taxon>
        <taxon>Aulographales</taxon>
        <taxon>Rhizodiscinaceae</taxon>
        <taxon>Rhizodiscina</taxon>
    </lineage>
</organism>
<evidence type="ECO:0000256" key="1">
    <source>
        <dbReference type="SAM" id="MobiDB-lite"/>
    </source>
</evidence>
<gene>
    <name evidence="2" type="ORF">NA57DRAFT_33482</name>
</gene>
<dbReference type="OrthoDB" id="3913483at2759"/>
<sequence>MASKKDIIEERKANLPLPDDPPVQSDWNSADARTVNVGSGGQADDISYGAGSDSMRGPATGTNVAGGDVGRTAKDNLSGLPNDAVTREAKNKPGLADTTGPDYGYPQKSDPSSGLK</sequence>
<evidence type="ECO:0000313" key="2">
    <source>
        <dbReference type="EMBL" id="KAF2102592.1"/>
    </source>
</evidence>
<reference evidence="2" key="1">
    <citation type="journal article" date="2020" name="Stud. Mycol.">
        <title>101 Dothideomycetes genomes: a test case for predicting lifestyles and emergence of pathogens.</title>
        <authorList>
            <person name="Haridas S."/>
            <person name="Albert R."/>
            <person name="Binder M."/>
            <person name="Bloem J."/>
            <person name="Labutti K."/>
            <person name="Salamov A."/>
            <person name="Andreopoulos B."/>
            <person name="Baker S."/>
            <person name="Barry K."/>
            <person name="Bills G."/>
            <person name="Bluhm B."/>
            <person name="Cannon C."/>
            <person name="Castanera R."/>
            <person name="Culley D."/>
            <person name="Daum C."/>
            <person name="Ezra D."/>
            <person name="Gonzalez J."/>
            <person name="Henrissat B."/>
            <person name="Kuo A."/>
            <person name="Liang C."/>
            <person name="Lipzen A."/>
            <person name="Lutzoni F."/>
            <person name="Magnuson J."/>
            <person name="Mondo S."/>
            <person name="Nolan M."/>
            <person name="Ohm R."/>
            <person name="Pangilinan J."/>
            <person name="Park H.-J."/>
            <person name="Ramirez L."/>
            <person name="Alfaro M."/>
            <person name="Sun H."/>
            <person name="Tritt A."/>
            <person name="Yoshinaga Y."/>
            <person name="Zwiers L.-H."/>
            <person name="Turgeon B."/>
            <person name="Goodwin S."/>
            <person name="Spatafora J."/>
            <person name="Crous P."/>
            <person name="Grigoriev I."/>
        </authorList>
    </citation>
    <scope>NUCLEOTIDE SEQUENCE</scope>
    <source>
        <strain evidence="2">CBS 133067</strain>
    </source>
</reference>
<protein>
    <recommendedName>
        <fullName evidence="4">Tubulin gamma chain</fullName>
    </recommendedName>
</protein>